<dbReference type="SUPFAM" id="SSF53720">
    <property type="entry name" value="ALDH-like"/>
    <property type="match status" value="1"/>
</dbReference>
<dbReference type="InterPro" id="IPR016163">
    <property type="entry name" value="Ald_DH_C"/>
</dbReference>
<comment type="subcellular location">
    <subcellularLocation>
        <location evidence="1">Mitochondrion matrix</location>
    </subcellularLocation>
</comment>
<feature type="domain" description="Aldehyde dehydrogenase" evidence="2">
    <location>
        <begin position="1"/>
        <end position="93"/>
    </location>
</feature>
<evidence type="ECO:0000313" key="3">
    <source>
        <dbReference type="EMBL" id="EEF48283.1"/>
    </source>
</evidence>
<dbReference type="InterPro" id="IPR016161">
    <property type="entry name" value="Ald_DH/histidinol_DH"/>
</dbReference>
<dbReference type="InParanoid" id="B9RKT5"/>
<dbReference type="Gene3D" id="3.40.309.10">
    <property type="entry name" value="Aldehyde Dehydrogenase, Chain A, domain 2"/>
    <property type="match status" value="1"/>
</dbReference>
<keyword evidence="4" id="KW-1185">Reference proteome</keyword>
<dbReference type="Gene3D" id="3.40.605.10">
    <property type="entry name" value="Aldehyde Dehydrogenase, Chain A, domain 1"/>
    <property type="match status" value="1"/>
</dbReference>
<dbReference type="AlphaFoldDB" id="B9RKT5"/>
<dbReference type="GO" id="GO:0001758">
    <property type="term" value="F:retinal dehydrogenase (NAD+) activity"/>
    <property type="evidence" value="ECO:0007669"/>
    <property type="project" value="UniProtKB-EC"/>
</dbReference>
<dbReference type="GO" id="GO:0005759">
    <property type="term" value="C:mitochondrial matrix"/>
    <property type="evidence" value="ECO:0007669"/>
    <property type="project" value="UniProtKB-SubCell"/>
</dbReference>
<keyword evidence="3" id="KW-0560">Oxidoreductase</keyword>
<dbReference type="EMBL" id="EQ973784">
    <property type="protein sequence ID" value="EEF48283.1"/>
    <property type="molecule type" value="Genomic_DNA"/>
</dbReference>
<dbReference type="STRING" id="3988.B9RKT5"/>
<dbReference type="Pfam" id="PF00171">
    <property type="entry name" value="Aldedh"/>
    <property type="match status" value="1"/>
</dbReference>
<gene>
    <name evidence="3" type="ORF">RCOM_1053320</name>
</gene>
<protein>
    <submittedName>
        <fullName evidence="3">Aldehyde dehydrogenase, putative</fullName>
        <ecNumber evidence="3">1.2.1.36</ecNumber>
    </submittedName>
</protein>
<dbReference type="PANTHER" id="PTHR11699">
    <property type="entry name" value="ALDEHYDE DEHYDROGENASE-RELATED"/>
    <property type="match status" value="1"/>
</dbReference>
<proteinExistence type="predicted"/>
<dbReference type="InterPro" id="IPR016162">
    <property type="entry name" value="Ald_DH_N"/>
</dbReference>
<evidence type="ECO:0000313" key="4">
    <source>
        <dbReference type="Proteomes" id="UP000008311"/>
    </source>
</evidence>
<dbReference type="InterPro" id="IPR015590">
    <property type="entry name" value="Aldehyde_DH_dom"/>
</dbReference>
<evidence type="ECO:0000256" key="1">
    <source>
        <dbReference type="ARBA" id="ARBA00004305"/>
    </source>
</evidence>
<organism evidence="3 4">
    <name type="scientific">Ricinus communis</name>
    <name type="common">Castor bean</name>
    <dbReference type="NCBI Taxonomy" id="3988"/>
    <lineage>
        <taxon>Eukaryota</taxon>
        <taxon>Viridiplantae</taxon>
        <taxon>Streptophyta</taxon>
        <taxon>Embryophyta</taxon>
        <taxon>Tracheophyta</taxon>
        <taxon>Spermatophyta</taxon>
        <taxon>Magnoliopsida</taxon>
        <taxon>eudicotyledons</taxon>
        <taxon>Gunneridae</taxon>
        <taxon>Pentapetalae</taxon>
        <taxon>rosids</taxon>
        <taxon>fabids</taxon>
        <taxon>Malpighiales</taxon>
        <taxon>Euphorbiaceae</taxon>
        <taxon>Acalyphoideae</taxon>
        <taxon>Acalypheae</taxon>
        <taxon>Ricinus</taxon>
    </lineage>
</organism>
<dbReference type="FunFam" id="3.40.605.10:FF:000026">
    <property type="entry name" value="Aldehyde dehydrogenase, putative"/>
    <property type="match status" value="1"/>
</dbReference>
<accession>B9RKT5</accession>
<evidence type="ECO:0000259" key="2">
    <source>
        <dbReference type="Pfam" id="PF00171"/>
    </source>
</evidence>
<sequence>MLIAKDEIFGPISNPRTIDEAIKVANNTRYGLAAGIVTKNLDVGNTLSRSIRAGIVWINCYFAFDNGCPYGGYKMSGFGRDLGLEALHKYVQERDK</sequence>
<dbReference type="EC" id="1.2.1.36" evidence="3"/>
<dbReference type="Proteomes" id="UP000008311">
    <property type="component" value="Unassembled WGS sequence"/>
</dbReference>
<dbReference type="eggNOG" id="KOG2450">
    <property type="taxonomic scope" value="Eukaryota"/>
</dbReference>
<name>B9RKT5_RICCO</name>
<reference evidence="4" key="1">
    <citation type="journal article" date="2010" name="Nat. Biotechnol.">
        <title>Draft genome sequence of the oilseed species Ricinus communis.</title>
        <authorList>
            <person name="Chan A.P."/>
            <person name="Crabtree J."/>
            <person name="Zhao Q."/>
            <person name="Lorenzi H."/>
            <person name="Orvis J."/>
            <person name="Puiu D."/>
            <person name="Melake-Berhan A."/>
            <person name="Jones K.M."/>
            <person name="Redman J."/>
            <person name="Chen G."/>
            <person name="Cahoon E.B."/>
            <person name="Gedil M."/>
            <person name="Stanke M."/>
            <person name="Haas B.J."/>
            <person name="Wortman J.R."/>
            <person name="Fraser-Liggett C.M."/>
            <person name="Ravel J."/>
            <person name="Rabinowicz P.D."/>
        </authorList>
    </citation>
    <scope>NUCLEOTIDE SEQUENCE [LARGE SCALE GENOMIC DNA]</scope>
    <source>
        <strain evidence="4">cv. Hale</strain>
    </source>
</reference>